<dbReference type="InterPro" id="IPR002104">
    <property type="entry name" value="Integrase_catalytic"/>
</dbReference>
<gene>
    <name evidence="8" type="ORF">SAMN04487752_0274</name>
    <name evidence="9" type="ORF">SAMN04487752_1203</name>
</gene>
<dbReference type="PROSITE" id="PS51900">
    <property type="entry name" value="CB"/>
    <property type="match status" value="1"/>
</dbReference>
<dbReference type="PANTHER" id="PTHR30349:SF64">
    <property type="entry name" value="PROPHAGE INTEGRASE INTD-RELATED"/>
    <property type="match status" value="1"/>
</dbReference>
<dbReference type="InterPro" id="IPR044068">
    <property type="entry name" value="CB"/>
</dbReference>
<evidence type="ECO:0000256" key="2">
    <source>
        <dbReference type="ARBA" id="ARBA00022908"/>
    </source>
</evidence>
<dbReference type="AlphaFoldDB" id="A0A1H0YXA9"/>
<reference evidence="10" key="1">
    <citation type="submission" date="2016-10" db="EMBL/GenBank/DDBJ databases">
        <authorList>
            <person name="Varghese N."/>
            <person name="Submissions S."/>
        </authorList>
    </citation>
    <scope>NUCLEOTIDE SEQUENCE [LARGE SCALE GENOMIC DNA]</scope>
    <source>
        <strain evidence="10">MPL-11</strain>
    </source>
</reference>
<dbReference type="Gene3D" id="1.10.150.130">
    <property type="match status" value="1"/>
</dbReference>
<dbReference type="Gene3D" id="1.10.443.10">
    <property type="entry name" value="Intergrase catalytic core"/>
    <property type="match status" value="1"/>
</dbReference>
<evidence type="ECO:0000313" key="10">
    <source>
        <dbReference type="Proteomes" id="UP000199481"/>
    </source>
</evidence>
<comment type="similarity">
    <text evidence="1">Belongs to the 'phage' integrase family.</text>
</comment>
<keyword evidence="10" id="KW-1185">Reference proteome</keyword>
<dbReference type="RefSeq" id="WP_176944035.1">
    <property type="nucleotide sequence ID" value="NZ_CP084916.1"/>
</dbReference>
<evidence type="ECO:0000256" key="3">
    <source>
        <dbReference type="ARBA" id="ARBA00023125"/>
    </source>
</evidence>
<proteinExistence type="inferred from homology"/>
<accession>A0A1H0YXA9</accession>
<evidence type="ECO:0000256" key="1">
    <source>
        <dbReference type="ARBA" id="ARBA00008857"/>
    </source>
</evidence>
<feature type="domain" description="Core-binding (CB)" evidence="7">
    <location>
        <begin position="72"/>
        <end position="159"/>
    </location>
</feature>
<dbReference type="InterPro" id="IPR010998">
    <property type="entry name" value="Integrase_recombinase_N"/>
</dbReference>
<dbReference type="EMBL" id="FNJW01000008">
    <property type="protein sequence ID" value="SDQ19750.1"/>
    <property type="molecule type" value="Genomic_DNA"/>
</dbReference>
<dbReference type="PROSITE" id="PS51898">
    <property type="entry name" value="TYR_RECOMBINASE"/>
    <property type="match status" value="1"/>
</dbReference>
<evidence type="ECO:0000256" key="4">
    <source>
        <dbReference type="ARBA" id="ARBA00023172"/>
    </source>
</evidence>
<dbReference type="SUPFAM" id="SSF56349">
    <property type="entry name" value="DNA breaking-rejoining enzymes"/>
    <property type="match status" value="1"/>
</dbReference>
<dbReference type="InterPro" id="IPR013762">
    <property type="entry name" value="Integrase-like_cat_sf"/>
</dbReference>
<evidence type="ECO:0000256" key="5">
    <source>
        <dbReference type="PROSITE-ProRule" id="PRU01248"/>
    </source>
</evidence>
<dbReference type="InterPro" id="IPR050090">
    <property type="entry name" value="Tyrosine_recombinase_XerCD"/>
</dbReference>
<dbReference type="Pfam" id="PF00589">
    <property type="entry name" value="Phage_integrase"/>
    <property type="match status" value="1"/>
</dbReference>
<keyword evidence="3 5" id="KW-0238">DNA-binding</keyword>
<evidence type="ECO:0000259" key="7">
    <source>
        <dbReference type="PROSITE" id="PS51900"/>
    </source>
</evidence>
<evidence type="ECO:0000313" key="8">
    <source>
        <dbReference type="EMBL" id="SDQ02741.1"/>
    </source>
</evidence>
<keyword evidence="4" id="KW-0233">DNA recombination</keyword>
<dbReference type="InterPro" id="IPR004107">
    <property type="entry name" value="Integrase_SAM-like_N"/>
</dbReference>
<feature type="domain" description="Tyr recombinase" evidence="6">
    <location>
        <begin position="181"/>
        <end position="383"/>
    </location>
</feature>
<dbReference type="GO" id="GO:0015074">
    <property type="term" value="P:DNA integration"/>
    <property type="evidence" value="ECO:0007669"/>
    <property type="project" value="UniProtKB-KW"/>
</dbReference>
<keyword evidence="2" id="KW-0229">DNA integration</keyword>
<sequence>MVKTVKTKHRNIYKYETKKGSKYQLRFNVTINGKKEEFSKGALNSIAEAKSLYNEWIYKIDNDLLEESQSIIKEYTLIEYYEKMKEFKLAASLWNKNTLETNDDRFNKVVEPFGAKKLSEITRIDYQKWVNNQYTEHDYSQATVEGYHRLFMSVLNDAVAEDYLDKNRLLKVNLKKQGYKPKKKIVNIEEYYTFIDTAENVLPKDTYTMVYLGSYGARRGEIYGIKLNAIHFFERDGVEIAQVDLFTSRTRKYKEGSKTKTEKGERIIIVDSYGTKLLRAQIKYAKKIKKNLKSILHQNDFIFIDSESGNPVHLQKMNEAMDIVTKKSGVKISPHMLRHLFASASDIVGVDGDSLRAFMGHEDEAMTKHYTHATKESAIKVMEQTSSILHPARI</sequence>
<dbReference type="GO" id="GO:0006310">
    <property type="term" value="P:DNA recombination"/>
    <property type="evidence" value="ECO:0007669"/>
    <property type="project" value="UniProtKB-KW"/>
</dbReference>
<dbReference type="Proteomes" id="UP000199481">
    <property type="component" value="Unassembled WGS sequence"/>
</dbReference>
<name>A0A1H0YXA9_9LACT</name>
<evidence type="ECO:0000313" key="9">
    <source>
        <dbReference type="EMBL" id="SDQ19750.1"/>
    </source>
</evidence>
<dbReference type="InterPro" id="IPR011010">
    <property type="entry name" value="DNA_brk_join_enz"/>
</dbReference>
<dbReference type="GO" id="GO:0003677">
    <property type="term" value="F:DNA binding"/>
    <property type="evidence" value="ECO:0007669"/>
    <property type="project" value="UniProtKB-UniRule"/>
</dbReference>
<dbReference type="EMBL" id="FNJW01000006">
    <property type="protein sequence ID" value="SDQ02741.1"/>
    <property type="molecule type" value="Genomic_DNA"/>
</dbReference>
<organism evidence="9 10">
    <name type="scientific">Carnobacterium viridans</name>
    <dbReference type="NCBI Taxonomy" id="174587"/>
    <lineage>
        <taxon>Bacteria</taxon>
        <taxon>Bacillati</taxon>
        <taxon>Bacillota</taxon>
        <taxon>Bacilli</taxon>
        <taxon>Lactobacillales</taxon>
        <taxon>Carnobacteriaceae</taxon>
        <taxon>Carnobacterium</taxon>
    </lineage>
</organism>
<dbReference type="Pfam" id="PF14659">
    <property type="entry name" value="Phage_int_SAM_3"/>
    <property type="match status" value="1"/>
</dbReference>
<dbReference type="PANTHER" id="PTHR30349">
    <property type="entry name" value="PHAGE INTEGRASE-RELATED"/>
    <property type="match status" value="1"/>
</dbReference>
<reference evidence="9" key="2">
    <citation type="submission" date="2016-10" db="EMBL/GenBank/DDBJ databases">
        <authorList>
            <person name="de Groot N.N."/>
        </authorList>
    </citation>
    <scope>NUCLEOTIDE SEQUENCE [LARGE SCALE GENOMIC DNA]</scope>
    <source>
        <strain evidence="9">MPL-11</strain>
    </source>
</reference>
<protein>
    <submittedName>
        <fullName evidence="9">Site-specific recombinase XerD</fullName>
    </submittedName>
</protein>
<evidence type="ECO:0000259" key="6">
    <source>
        <dbReference type="PROSITE" id="PS51898"/>
    </source>
</evidence>